<dbReference type="PANTHER" id="PTHR42951">
    <property type="entry name" value="METALLO-BETA-LACTAMASE DOMAIN-CONTAINING"/>
    <property type="match status" value="1"/>
</dbReference>
<keyword evidence="2" id="KW-0378">Hydrolase</keyword>
<sequence length="315" mass="36327">MSHMLSLDPIQRIKYFLTEEVFVNSYVISGKTFSILIDSGVSLMRNQYLQLIENLNMKSQPLKLLINTHAHHDHMGCNSIIQDATGCLIIALTGSQKWIEDINLNYEEFALAYPELHPDSDSKREDIFHSMVGNSKVNLLAQEGDTIRIDDLELKVIELPGHIEYELGLIESKTKTLILGDIIVRTDIPIFPGHLRPSQLRRSLKKIEILLETYAIQRVLTGHFNPMSKEETINEVHKVYYYLSTIDEIIINTLKGQNETNLATLWTNVCEGMNKEQEFRSISMVYHHLLDLEEAGFIKKIDKNNEVFWRKNDND</sequence>
<dbReference type="InterPro" id="IPR050855">
    <property type="entry name" value="NDM-1-like"/>
</dbReference>
<feature type="domain" description="Metallo-beta-lactamase" evidence="1">
    <location>
        <begin position="22"/>
        <end position="223"/>
    </location>
</feature>
<dbReference type="Proteomes" id="UP001589838">
    <property type="component" value="Unassembled WGS sequence"/>
</dbReference>
<organism evidence="2 3">
    <name type="scientific">Halalkalibacter kiskunsagensis</name>
    <dbReference type="NCBI Taxonomy" id="1548599"/>
    <lineage>
        <taxon>Bacteria</taxon>
        <taxon>Bacillati</taxon>
        <taxon>Bacillota</taxon>
        <taxon>Bacilli</taxon>
        <taxon>Bacillales</taxon>
        <taxon>Bacillaceae</taxon>
        <taxon>Halalkalibacter</taxon>
    </lineage>
</organism>
<keyword evidence="3" id="KW-1185">Reference proteome</keyword>
<dbReference type="GO" id="GO:0016787">
    <property type="term" value="F:hydrolase activity"/>
    <property type="evidence" value="ECO:0007669"/>
    <property type="project" value="UniProtKB-KW"/>
</dbReference>
<dbReference type="SUPFAM" id="SSF56281">
    <property type="entry name" value="Metallo-hydrolase/oxidoreductase"/>
    <property type="match status" value="1"/>
</dbReference>
<dbReference type="PANTHER" id="PTHR42951:SF22">
    <property type="entry name" value="METALLO BETA-LACTAMASE SUPERFAMILY LIPOPROTEIN"/>
    <property type="match status" value="1"/>
</dbReference>
<name>A0ABV6KDG0_9BACI</name>
<comment type="caution">
    <text evidence="2">The sequence shown here is derived from an EMBL/GenBank/DDBJ whole genome shotgun (WGS) entry which is preliminary data.</text>
</comment>
<dbReference type="CDD" id="cd06262">
    <property type="entry name" value="metallo-hydrolase-like_MBL-fold"/>
    <property type="match status" value="1"/>
</dbReference>
<dbReference type="EMBL" id="JBHLUX010000033">
    <property type="protein sequence ID" value="MFC0471354.1"/>
    <property type="molecule type" value="Genomic_DNA"/>
</dbReference>
<dbReference type="RefSeq" id="WP_335961810.1">
    <property type="nucleotide sequence ID" value="NZ_JAXBLX010000021.1"/>
</dbReference>
<evidence type="ECO:0000313" key="3">
    <source>
        <dbReference type="Proteomes" id="UP001589838"/>
    </source>
</evidence>
<accession>A0ABV6KDG0</accession>
<evidence type="ECO:0000259" key="1">
    <source>
        <dbReference type="SMART" id="SM00849"/>
    </source>
</evidence>
<dbReference type="InterPro" id="IPR001279">
    <property type="entry name" value="Metallo-B-lactamas"/>
</dbReference>
<dbReference type="SMART" id="SM00849">
    <property type="entry name" value="Lactamase_B"/>
    <property type="match status" value="1"/>
</dbReference>
<gene>
    <name evidence="2" type="ORF">ACFFHM_12865</name>
</gene>
<proteinExistence type="predicted"/>
<dbReference type="Gene3D" id="3.60.15.10">
    <property type="entry name" value="Ribonuclease Z/Hydroxyacylglutathione hydrolase-like"/>
    <property type="match status" value="1"/>
</dbReference>
<dbReference type="Pfam" id="PF00753">
    <property type="entry name" value="Lactamase_B"/>
    <property type="match status" value="1"/>
</dbReference>
<protein>
    <submittedName>
        <fullName evidence="2">MBL fold metallo-hydrolase</fullName>
        <ecNumber evidence="2">3.-.-.-</ecNumber>
    </submittedName>
</protein>
<reference evidence="2 3" key="1">
    <citation type="submission" date="2024-09" db="EMBL/GenBank/DDBJ databases">
        <authorList>
            <person name="Sun Q."/>
            <person name="Mori K."/>
        </authorList>
    </citation>
    <scope>NUCLEOTIDE SEQUENCE [LARGE SCALE GENOMIC DNA]</scope>
    <source>
        <strain evidence="2 3">NCAIM B.02610</strain>
    </source>
</reference>
<evidence type="ECO:0000313" key="2">
    <source>
        <dbReference type="EMBL" id="MFC0471354.1"/>
    </source>
</evidence>
<dbReference type="EC" id="3.-.-.-" evidence="2"/>
<dbReference type="InterPro" id="IPR036866">
    <property type="entry name" value="RibonucZ/Hydroxyglut_hydro"/>
</dbReference>